<protein>
    <submittedName>
        <fullName evidence="15">Uncharacterized protein</fullName>
    </submittedName>
</protein>
<dbReference type="InterPro" id="IPR027417">
    <property type="entry name" value="P-loop_NTPase"/>
</dbReference>
<dbReference type="AlphaFoldDB" id="A0A8T2X7I4"/>
<dbReference type="InterPro" id="IPR011527">
    <property type="entry name" value="ABC1_TM_dom"/>
</dbReference>
<feature type="transmembrane region" description="Helical" evidence="12">
    <location>
        <begin position="833"/>
        <end position="858"/>
    </location>
</feature>
<evidence type="ECO:0000256" key="2">
    <source>
        <dbReference type="ARBA" id="ARBA00007577"/>
    </source>
</evidence>
<evidence type="ECO:0000256" key="11">
    <source>
        <dbReference type="SAM" id="MobiDB-lite"/>
    </source>
</evidence>
<evidence type="ECO:0000256" key="12">
    <source>
        <dbReference type="SAM" id="Phobius"/>
    </source>
</evidence>
<organism evidence="15 16">
    <name type="scientific">Populus deltoides</name>
    <name type="common">Eastern poplar</name>
    <name type="synonym">Eastern cottonwood</name>
    <dbReference type="NCBI Taxonomy" id="3696"/>
    <lineage>
        <taxon>Eukaryota</taxon>
        <taxon>Viridiplantae</taxon>
        <taxon>Streptophyta</taxon>
        <taxon>Embryophyta</taxon>
        <taxon>Tracheophyta</taxon>
        <taxon>Spermatophyta</taxon>
        <taxon>Magnoliopsida</taxon>
        <taxon>eudicotyledons</taxon>
        <taxon>Gunneridae</taxon>
        <taxon>Pentapetalae</taxon>
        <taxon>rosids</taxon>
        <taxon>fabids</taxon>
        <taxon>Malpighiales</taxon>
        <taxon>Salicaceae</taxon>
        <taxon>Saliceae</taxon>
        <taxon>Populus</taxon>
    </lineage>
</organism>
<dbReference type="PANTHER" id="PTHR43394">
    <property type="entry name" value="ATP-DEPENDENT PERMEASE MDL1, MITOCHONDRIAL"/>
    <property type="match status" value="1"/>
</dbReference>
<keyword evidence="8 12" id="KW-1133">Transmembrane helix</keyword>
<dbReference type="FunFam" id="3.40.50.300:FF:000066">
    <property type="entry name" value="ABC transporter B family member 1"/>
    <property type="match status" value="2"/>
</dbReference>
<keyword evidence="16" id="KW-1185">Reference proteome</keyword>
<keyword evidence="10" id="KW-0325">Glycoprotein</keyword>
<feature type="domain" description="ABC transmembrane type-1" evidence="14">
    <location>
        <begin position="702"/>
        <end position="988"/>
    </location>
</feature>
<feature type="transmembrane region" description="Helical" evidence="12">
    <location>
        <begin position="698"/>
        <end position="722"/>
    </location>
</feature>
<evidence type="ECO:0000256" key="1">
    <source>
        <dbReference type="ARBA" id="ARBA00004651"/>
    </source>
</evidence>
<comment type="caution">
    <text evidence="15">The sequence shown here is derived from an EMBL/GenBank/DDBJ whole genome shotgun (WGS) entry which is preliminary data.</text>
</comment>
<dbReference type="Gene3D" id="3.40.50.300">
    <property type="entry name" value="P-loop containing nucleotide triphosphate hydrolases"/>
    <property type="match status" value="2"/>
</dbReference>
<dbReference type="Gene3D" id="1.20.1560.10">
    <property type="entry name" value="ABC transporter type 1, transmembrane domain"/>
    <property type="match status" value="2"/>
</dbReference>
<keyword evidence="7" id="KW-0067">ATP-binding</keyword>
<dbReference type="CDD" id="cd18577">
    <property type="entry name" value="ABC_6TM_Pgp_ABCB1_D1_like"/>
    <property type="match status" value="1"/>
</dbReference>
<gene>
    <name evidence="15" type="ORF">H0E87_024561</name>
</gene>
<dbReference type="PROSITE" id="PS00211">
    <property type="entry name" value="ABC_TRANSPORTER_1"/>
    <property type="match status" value="2"/>
</dbReference>
<feature type="transmembrane region" description="Helical" evidence="12">
    <location>
        <begin position="742"/>
        <end position="765"/>
    </location>
</feature>
<dbReference type="GO" id="GO:0090374">
    <property type="term" value="P:oligopeptide export from mitochondrion"/>
    <property type="evidence" value="ECO:0007669"/>
    <property type="project" value="TreeGrafter"/>
</dbReference>
<feature type="transmembrane region" description="Helical" evidence="12">
    <location>
        <begin position="265"/>
        <end position="288"/>
    </location>
</feature>
<dbReference type="EMBL" id="JACEGQ020000014">
    <property type="protein sequence ID" value="KAH8488970.1"/>
    <property type="molecule type" value="Genomic_DNA"/>
</dbReference>
<feature type="region of interest" description="Disordered" evidence="11">
    <location>
        <begin position="1"/>
        <end position="45"/>
    </location>
</feature>
<evidence type="ECO:0000259" key="14">
    <source>
        <dbReference type="PROSITE" id="PS50929"/>
    </source>
</evidence>
<evidence type="ECO:0000256" key="7">
    <source>
        <dbReference type="ARBA" id="ARBA00022840"/>
    </source>
</evidence>
<dbReference type="Pfam" id="PF00664">
    <property type="entry name" value="ABC_membrane"/>
    <property type="match status" value="2"/>
</dbReference>
<comment type="similarity">
    <text evidence="2">Belongs to the ABC transporter superfamily. ABCB family. Multidrug resistance exporter (TC 3.A.1.201) subfamily.</text>
</comment>
<evidence type="ECO:0000256" key="10">
    <source>
        <dbReference type="ARBA" id="ARBA00023180"/>
    </source>
</evidence>
<evidence type="ECO:0000256" key="6">
    <source>
        <dbReference type="ARBA" id="ARBA00022741"/>
    </source>
</evidence>
<reference evidence="15" key="1">
    <citation type="journal article" date="2021" name="J. Hered.">
        <title>Genome Assembly of Salicaceae Populus deltoides (Eastern Cottonwood) I-69 Based on Nanopore Sequencing and Hi-C Technologies.</title>
        <authorList>
            <person name="Bai S."/>
            <person name="Wu H."/>
            <person name="Zhang J."/>
            <person name="Pan Z."/>
            <person name="Zhao W."/>
            <person name="Li Z."/>
            <person name="Tong C."/>
        </authorList>
    </citation>
    <scope>NUCLEOTIDE SEQUENCE</scope>
    <source>
        <tissue evidence="15">Leaf</tissue>
    </source>
</reference>
<feature type="transmembrane region" description="Helical" evidence="12">
    <location>
        <begin position="64"/>
        <end position="87"/>
    </location>
</feature>
<dbReference type="PROSITE" id="PS50893">
    <property type="entry name" value="ABC_TRANSPORTER_2"/>
    <property type="match status" value="2"/>
</dbReference>
<proteinExistence type="inferred from homology"/>
<keyword evidence="5" id="KW-0677">Repeat</keyword>
<feature type="compositionally biased region" description="Basic and acidic residues" evidence="11">
    <location>
        <begin position="16"/>
        <end position="45"/>
    </location>
</feature>
<comment type="subcellular location">
    <subcellularLocation>
        <location evidence="1">Cell membrane</location>
        <topology evidence="1">Multi-pass membrane protein</topology>
    </subcellularLocation>
</comment>
<dbReference type="GO" id="GO:0010328">
    <property type="term" value="F:auxin influx transmembrane transporter activity"/>
    <property type="evidence" value="ECO:0007669"/>
    <property type="project" value="UniProtKB-ARBA"/>
</dbReference>
<feature type="domain" description="ABC transporter" evidence="13">
    <location>
        <begin position="1023"/>
        <end position="1260"/>
    </location>
</feature>
<dbReference type="GO" id="GO:0010329">
    <property type="term" value="F:auxin efflux transmembrane transporter activity"/>
    <property type="evidence" value="ECO:0007669"/>
    <property type="project" value="UniProtKB-ARBA"/>
</dbReference>
<dbReference type="FunFam" id="1.20.1560.10:FF:000009">
    <property type="entry name" value="ABC transporter B family member 1"/>
    <property type="match status" value="1"/>
</dbReference>
<evidence type="ECO:0000259" key="13">
    <source>
        <dbReference type="PROSITE" id="PS50893"/>
    </source>
</evidence>
<dbReference type="InterPro" id="IPR017871">
    <property type="entry name" value="ABC_transporter-like_CS"/>
</dbReference>
<evidence type="ECO:0000256" key="8">
    <source>
        <dbReference type="ARBA" id="ARBA00022989"/>
    </source>
</evidence>
<keyword evidence="3" id="KW-0813">Transport</keyword>
<dbReference type="PANTHER" id="PTHR43394:SF18">
    <property type="entry name" value="ABC TRANSPORTER B FAMILY MEMBER 11-LIKE"/>
    <property type="match status" value="1"/>
</dbReference>
<evidence type="ECO:0000256" key="4">
    <source>
        <dbReference type="ARBA" id="ARBA00022692"/>
    </source>
</evidence>
<dbReference type="GO" id="GO:0005886">
    <property type="term" value="C:plasma membrane"/>
    <property type="evidence" value="ECO:0007669"/>
    <property type="project" value="UniProtKB-SubCell"/>
</dbReference>
<name>A0A8T2X7I4_POPDE</name>
<evidence type="ECO:0000313" key="15">
    <source>
        <dbReference type="EMBL" id="KAH8488970.1"/>
    </source>
</evidence>
<keyword evidence="6" id="KW-0547">Nucleotide-binding</keyword>
<dbReference type="SUPFAM" id="SSF90123">
    <property type="entry name" value="ABC transporter transmembrane region"/>
    <property type="match status" value="2"/>
</dbReference>
<feature type="region of interest" description="Disordered" evidence="11">
    <location>
        <begin position="604"/>
        <end position="644"/>
    </location>
</feature>
<dbReference type="Pfam" id="PF00005">
    <property type="entry name" value="ABC_tran"/>
    <property type="match status" value="2"/>
</dbReference>
<dbReference type="CDD" id="cd18578">
    <property type="entry name" value="ABC_6TM_Pgp_ABCB1_D2_like"/>
    <property type="match status" value="1"/>
</dbReference>
<accession>A0A8T2X7I4</accession>
<dbReference type="SMART" id="SM00382">
    <property type="entry name" value="AAA"/>
    <property type="match status" value="2"/>
</dbReference>
<dbReference type="SUPFAM" id="SSF52540">
    <property type="entry name" value="P-loop containing nucleoside triphosphate hydrolases"/>
    <property type="match status" value="2"/>
</dbReference>
<dbReference type="InterPro" id="IPR003593">
    <property type="entry name" value="AAA+_ATPase"/>
</dbReference>
<evidence type="ECO:0000256" key="3">
    <source>
        <dbReference type="ARBA" id="ARBA00022448"/>
    </source>
</evidence>
<dbReference type="InterPro" id="IPR039421">
    <property type="entry name" value="Type_1_exporter"/>
</dbReference>
<evidence type="ECO:0000256" key="5">
    <source>
        <dbReference type="ARBA" id="ARBA00022737"/>
    </source>
</evidence>
<keyword evidence="9 12" id="KW-0472">Membrane</keyword>
<dbReference type="Proteomes" id="UP000807159">
    <property type="component" value="Chromosome 14"/>
</dbReference>
<evidence type="ECO:0000313" key="16">
    <source>
        <dbReference type="Proteomes" id="UP000807159"/>
    </source>
</evidence>
<dbReference type="PROSITE" id="PS50929">
    <property type="entry name" value="ABC_TM1F"/>
    <property type="match status" value="2"/>
</dbReference>
<feature type="domain" description="ABC transporter" evidence="13">
    <location>
        <begin position="364"/>
        <end position="600"/>
    </location>
</feature>
<feature type="domain" description="ABC transmembrane type-1" evidence="14">
    <location>
        <begin position="67"/>
        <end position="329"/>
    </location>
</feature>
<dbReference type="CDD" id="cd03249">
    <property type="entry name" value="ABC_MTABC3_MDL1_MDL2"/>
    <property type="match status" value="2"/>
</dbReference>
<feature type="transmembrane region" description="Helical" evidence="12">
    <location>
        <begin position="188"/>
        <end position="208"/>
    </location>
</feature>
<sequence length="1268" mass="136696">MAPENCRNGESMDEATTSKRQEGKEKSSGPNKELEKQERSKEDAKTKTVPFPKLFSFADSTDTVLMIIGSIGAVGNGISLPLMSILLGDVINSFGQNQHNENVVHLVSKVSLKFVYLAVGSGVGSFLRECIPNNANETNTGEVVGRMSGDTVLIQDAMGEKVGKFIQLLSTFFGGFAIAFVQGWLLTLVMLSSIPLIVIAGAAMSIMISRKASLGQTAYAKAAIVVEQTLGSIRTVASFTCEEQAISNYQKFLITAYQSGVQEGFAAGLGIGIVMLVIFSSYALAIWFGGKLIVEKGYTGGTVINVIVALLIGSTSLGQASPCMSAFVAGQAAASKMFQTISREPKIDAYEMRGKILKDINGDIELRDVYFSYPARPDDQIFSGLSLLVPSGITAALVGQSGSGKSTVISLIERFYDPQAGEVLIDGINLKEFQLKWIREKIGLVSQEPVLFTSSIRDNIAYGKDGATTDEIRAVAELANAAKFIDKLPQGLDTMVGEHGTQMSGGQKQRIAIARAILKDPRILLLDEATSALDAESESIVQEALDRIMVNRTTLIVAHRLSTVRNVDLISVIHHGKIVEKGSHSELLKDPEGAYSQLIRLQEVNKESEHETEDHKSDITMESFRQSSPRISLERSLSRGSSGAGNISPFSVSLGLHTAGFSVPDTDNAPGEVEASSHKPKTPDGPIRRLAYLNKPEIPVLIAGAIAAILNGVIFPIFGVLLSNVIKTFFEPPHELRKDSKFWALMFMTLGLASFLVFPTQTYLFSVAGGKLIQRIRSICFEKVVHMEVGWFDEPEHSSGVIGARLSADAATVRALVGDSLAQMVQNIASATAGLVIAFTACWQLALIILVLIPLVGLNGIIQIKFMKGFSADAKMMYEEASQVANDAVGSIRTVASFCAEEKVMQLYKKKCEGPMETGIKQGLICGTGFGVSFFLLFSVYATSFYAGAQLVQHGKTTFTEVFRVFFALTMAAIGISQTSSFGPDSSSAKTAAASIFSIIDRKSKMDASDESGTKLDSVRGEIELHHISFKYPTRPDIQIFRDLSLVIHSGKTVALVGESGSGKSTVISLLQRFYDPHSGHITLDGVDIQSLQLKWLRQQMGLVSQEPVLFNDTIRANIAYGKQGKATETEILAASELANAHNFISSLQQGYDTIVGERGVQLSGGQKQRVAIARAIVKSPRVLLLDEATSALDAESERTVQDALDRVVVNRTTVVVAHRLSTIKNADVIAVVKNGVIVEKGKHDTLIHIKDGFYASLVALHMTASTA</sequence>
<evidence type="ECO:0000256" key="9">
    <source>
        <dbReference type="ARBA" id="ARBA00023136"/>
    </source>
</evidence>
<dbReference type="GO" id="GO:0016887">
    <property type="term" value="F:ATP hydrolysis activity"/>
    <property type="evidence" value="ECO:0007669"/>
    <property type="project" value="InterPro"/>
</dbReference>
<dbReference type="InterPro" id="IPR036640">
    <property type="entry name" value="ABC1_TM_sf"/>
</dbReference>
<dbReference type="GO" id="GO:0015421">
    <property type="term" value="F:ABC-type oligopeptide transporter activity"/>
    <property type="evidence" value="ECO:0007669"/>
    <property type="project" value="TreeGrafter"/>
</dbReference>
<keyword evidence="4 12" id="KW-0812">Transmembrane</keyword>
<dbReference type="GO" id="GO:0005524">
    <property type="term" value="F:ATP binding"/>
    <property type="evidence" value="ECO:0007669"/>
    <property type="project" value="UniProtKB-KW"/>
</dbReference>
<dbReference type="InterPro" id="IPR003439">
    <property type="entry name" value="ABC_transporter-like_ATP-bd"/>
</dbReference>
<dbReference type="GO" id="GO:0005743">
    <property type="term" value="C:mitochondrial inner membrane"/>
    <property type="evidence" value="ECO:0007669"/>
    <property type="project" value="TreeGrafter"/>
</dbReference>
<feature type="compositionally biased region" description="Basic and acidic residues" evidence="11">
    <location>
        <begin position="604"/>
        <end position="619"/>
    </location>
</feature>